<reference evidence="2 3" key="1">
    <citation type="submission" date="2024-04" db="EMBL/GenBank/DDBJ databases">
        <authorList>
            <person name="Waldvogel A.-M."/>
            <person name="Schoenle A."/>
        </authorList>
    </citation>
    <scope>NUCLEOTIDE SEQUENCE [LARGE SCALE GENOMIC DNA]</scope>
</reference>
<feature type="region of interest" description="Disordered" evidence="1">
    <location>
        <begin position="97"/>
        <end position="118"/>
    </location>
</feature>
<evidence type="ECO:0000313" key="3">
    <source>
        <dbReference type="Proteomes" id="UP001497482"/>
    </source>
</evidence>
<feature type="compositionally biased region" description="Basic and acidic residues" evidence="1">
    <location>
        <begin position="177"/>
        <end position="189"/>
    </location>
</feature>
<feature type="region of interest" description="Disordered" evidence="1">
    <location>
        <begin position="169"/>
        <end position="189"/>
    </location>
</feature>
<feature type="region of interest" description="Disordered" evidence="1">
    <location>
        <begin position="1"/>
        <end position="38"/>
    </location>
</feature>
<gene>
    <name evidence="2" type="ORF">KC01_LOCUS9779</name>
</gene>
<evidence type="ECO:0000256" key="1">
    <source>
        <dbReference type="SAM" id="MobiDB-lite"/>
    </source>
</evidence>
<feature type="compositionally biased region" description="Basic and acidic residues" evidence="1">
    <location>
        <begin position="14"/>
        <end position="28"/>
    </location>
</feature>
<feature type="region of interest" description="Disordered" evidence="1">
    <location>
        <begin position="251"/>
        <end position="280"/>
    </location>
</feature>
<dbReference type="Proteomes" id="UP001497482">
    <property type="component" value="Chromosome 13"/>
</dbReference>
<sequence>MGVRRRRVHRCSRRREYSADGGERRDVYKVQSGEESTQVQRGREYQVKTEEKRVLRCRRRRRGVRSVEGESTGAEGREYTGAGRGERVHWFADGGERGTQVQTGREITRSSSEGVESQVCRREERWRAGGESPQVQDGRREYTGAEGEERVHWCRRWGREKRVHRCDGGEASTQVQTEERVHGADGGERCQEGVEAQVQTWRGRRDTTVPVGGEEESTQVLTGGEREYTVQTRWESVHRCRRRREYKVQRRRRGCKEDESPRVQTGRRRVHRLQDGGREYTGEEGWREYTGVQTGERVHRCRRR</sequence>
<proteinExistence type="predicted"/>
<dbReference type="EMBL" id="OZ035835">
    <property type="protein sequence ID" value="CAL1578657.1"/>
    <property type="molecule type" value="Genomic_DNA"/>
</dbReference>
<name>A0AAV2JM85_KNICA</name>
<dbReference type="AlphaFoldDB" id="A0AAV2JM85"/>
<organism evidence="2 3">
    <name type="scientific">Knipowitschia caucasica</name>
    <name type="common">Caucasian dwarf goby</name>
    <name type="synonym">Pomatoschistus caucasicus</name>
    <dbReference type="NCBI Taxonomy" id="637954"/>
    <lineage>
        <taxon>Eukaryota</taxon>
        <taxon>Metazoa</taxon>
        <taxon>Chordata</taxon>
        <taxon>Craniata</taxon>
        <taxon>Vertebrata</taxon>
        <taxon>Euteleostomi</taxon>
        <taxon>Actinopterygii</taxon>
        <taxon>Neopterygii</taxon>
        <taxon>Teleostei</taxon>
        <taxon>Neoteleostei</taxon>
        <taxon>Acanthomorphata</taxon>
        <taxon>Gobiaria</taxon>
        <taxon>Gobiiformes</taxon>
        <taxon>Gobioidei</taxon>
        <taxon>Gobiidae</taxon>
        <taxon>Gobiinae</taxon>
        <taxon>Knipowitschia</taxon>
    </lineage>
</organism>
<feature type="region of interest" description="Disordered" evidence="1">
    <location>
        <begin position="124"/>
        <end position="143"/>
    </location>
</feature>
<evidence type="ECO:0000313" key="2">
    <source>
        <dbReference type="EMBL" id="CAL1578657.1"/>
    </source>
</evidence>
<accession>A0AAV2JM85</accession>
<feature type="compositionally biased region" description="Basic residues" evidence="1">
    <location>
        <begin position="1"/>
        <end position="13"/>
    </location>
</feature>
<keyword evidence="3" id="KW-1185">Reference proteome</keyword>
<protein>
    <submittedName>
        <fullName evidence="2">Uncharacterized protein</fullName>
    </submittedName>
</protein>
<feature type="compositionally biased region" description="Polar residues" evidence="1">
    <location>
        <begin position="99"/>
        <end position="115"/>
    </location>
</feature>